<dbReference type="Proteomes" id="UP000037193">
    <property type="component" value="Unassembled WGS sequence"/>
</dbReference>
<comment type="caution">
    <text evidence="2">The sequence shown here is derived from an EMBL/GenBank/DDBJ whole genome shotgun (WGS) entry which is preliminary data.</text>
</comment>
<name>A0A0L7AWY1_BIFBR</name>
<reference evidence="2 3" key="1">
    <citation type="journal article" date="2015" name="Int J Genomics">
        <title>Comparative Genomics Revealed Genetic Diversity and Species/Strain-Level Differences in Carbohydrate Metabolism of Three Probiotic Bifidobacterial Species.</title>
        <authorList>
            <person name="Odamaki T."/>
            <person name="Horigome A."/>
            <person name="Sugahara H."/>
            <person name="Hashikura N."/>
            <person name="Minami J."/>
            <person name="Xiao J.Z."/>
            <person name="Abe F."/>
        </authorList>
    </citation>
    <scope>NUCLEOTIDE SEQUENCE [LARGE SCALE GENOMIC DNA]</scope>
    <source>
        <strain evidence="2 3">MCC 1128</strain>
    </source>
</reference>
<sequence>MEAILRVSRSRQHALTTALRVDMAYLCVDVRTVFSLLLAPLFSVIFQGEAYGDGFGYRMGVIMTVFTCAMWVLTMAVADLQNGYRLRGIIPASRKSQVAARYVVGLVISVLSIAMIVLIDGLQVLVNPDWSFAGNLWAAPLGGFCTALMVALIVPTGYLWTKLGGLQVTMMVIYVVALAVSILLSILPASVTRGLAHAANAIIAQRLWLVIAVLTTTVVAYGISYVIASRIFASREW</sequence>
<dbReference type="RefSeq" id="WP_003828859.1">
    <property type="nucleotide sequence ID" value="NZ_AVQD01000013.1"/>
</dbReference>
<accession>A0A0L7AWY1</accession>
<dbReference type="Pfam" id="PF13346">
    <property type="entry name" value="ABC2_membrane_5"/>
    <property type="match status" value="1"/>
</dbReference>
<keyword evidence="1" id="KW-0812">Transmembrane</keyword>
<keyword evidence="1" id="KW-1133">Transmembrane helix</keyword>
<dbReference type="InterPro" id="IPR025699">
    <property type="entry name" value="ABC2_memb-like"/>
</dbReference>
<keyword evidence="1" id="KW-0472">Membrane</keyword>
<feature type="transmembrane region" description="Helical" evidence="1">
    <location>
        <begin position="21"/>
        <end position="45"/>
    </location>
</feature>
<feature type="transmembrane region" description="Helical" evidence="1">
    <location>
        <begin position="139"/>
        <end position="161"/>
    </location>
</feature>
<evidence type="ECO:0000256" key="1">
    <source>
        <dbReference type="SAM" id="Phobius"/>
    </source>
</evidence>
<feature type="transmembrane region" description="Helical" evidence="1">
    <location>
        <begin position="168"/>
        <end position="187"/>
    </location>
</feature>
<dbReference type="AlphaFoldDB" id="A0A0L7AWY1"/>
<dbReference type="PATRIC" id="fig|1365965.3.peg.1674"/>
<feature type="transmembrane region" description="Helical" evidence="1">
    <location>
        <begin position="57"/>
        <end position="78"/>
    </location>
</feature>
<evidence type="ECO:0000313" key="3">
    <source>
        <dbReference type="Proteomes" id="UP000037193"/>
    </source>
</evidence>
<protein>
    <submittedName>
        <fullName evidence="2">Cation transporter</fullName>
    </submittedName>
</protein>
<dbReference type="EMBL" id="AVQD01000013">
    <property type="protein sequence ID" value="KOA39727.1"/>
    <property type="molecule type" value="Genomic_DNA"/>
</dbReference>
<organism evidence="2 3">
    <name type="scientific">Bifidobacterium breve MCC 1128</name>
    <dbReference type="NCBI Taxonomy" id="1365965"/>
    <lineage>
        <taxon>Bacteria</taxon>
        <taxon>Bacillati</taxon>
        <taxon>Actinomycetota</taxon>
        <taxon>Actinomycetes</taxon>
        <taxon>Bifidobacteriales</taxon>
        <taxon>Bifidobacteriaceae</taxon>
        <taxon>Bifidobacterium</taxon>
    </lineage>
</organism>
<dbReference type="GeneID" id="29241267"/>
<feature type="transmembrane region" description="Helical" evidence="1">
    <location>
        <begin position="207"/>
        <end position="228"/>
    </location>
</feature>
<evidence type="ECO:0000313" key="2">
    <source>
        <dbReference type="EMBL" id="KOA39727.1"/>
    </source>
</evidence>
<proteinExistence type="predicted"/>
<gene>
    <name evidence="2" type="ORF">BBM1128_08345</name>
</gene>
<feature type="transmembrane region" description="Helical" evidence="1">
    <location>
        <begin position="99"/>
        <end position="119"/>
    </location>
</feature>